<dbReference type="SUPFAM" id="SSF56784">
    <property type="entry name" value="HAD-like"/>
    <property type="match status" value="1"/>
</dbReference>
<organism evidence="1">
    <name type="scientific">Wolbachia pipientis</name>
    <dbReference type="NCBI Taxonomy" id="955"/>
    <lineage>
        <taxon>Bacteria</taxon>
        <taxon>Pseudomonadati</taxon>
        <taxon>Pseudomonadota</taxon>
        <taxon>Alphaproteobacteria</taxon>
        <taxon>Rickettsiales</taxon>
        <taxon>Anaplasmataceae</taxon>
        <taxon>Wolbachieae</taxon>
        <taxon>Wolbachia</taxon>
    </lineage>
</organism>
<dbReference type="Proteomes" id="UP000218080">
    <property type="component" value="Unassembled WGS sequence"/>
</dbReference>
<sequence length="247" mass="27995">MAKGNSALLIFDFDNTITNGHMHGTFSGRHFGVKKSDYNSAAEGAVTDADIRKFIENEGGIKNKEKLKSVLKSALSRGVEVAIVSFTGYPNAVKRVVENHLGLSKEQADSVSIFGHFPKHYDFQLPERGQRDQFGKNLHICKAIVKYKDKNGRLPKTVMLVDDDKTNIEKINEFVESVSKREGWLKENGLSIEDINNIKFKGVQVPQQDKDAHYLERVQKFVNANLVQEPIYENLKKEEPIYQNLQD</sequence>
<dbReference type="EMBL" id="NWVJ02000320">
    <property type="protein sequence ID" value="TVS92951.1"/>
    <property type="molecule type" value="Genomic_DNA"/>
</dbReference>
<comment type="caution">
    <text evidence="1">The sequence shown here is derived from an EMBL/GenBank/DDBJ whole genome shotgun (WGS) entry which is preliminary data.</text>
</comment>
<dbReference type="InterPro" id="IPR023214">
    <property type="entry name" value="HAD_sf"/>
</dbReference>
<dbReference type="Gene3D" id="3.40.50.1000">
    <property type="entry name" value="HAD superfamily/HAD-like"/>
    <property type="match status" value="1"/>
</dbReference>
<reference evidence="1" key="1">
    <citation type="submission" date="2019-07" db="EMBL/GenBank/DDBJ databases">
        <title>Genome assemblies of Wolbachia strains wAlbA and wAlbB in wild caught Aedes albopictus specimens.</title>
        <authorList>
            <person name="Kulkarni A."/>
            <person name="Yu W."/>
            <person name="Xue R.-D."/>
            <person name="Ma Y."/>
            <person name="Xu J."/>
        </authorList>
    </citation>
    <scope>NUCLEOTIDE SEQUENCE</scope>
    <source>
        <strain evidence="1">HN2016</strain>
    </source>
</reference>
<name>A0A6C1U0K1_WOLPI</name>
<dbReference type="InterPro" id="IPR036412">
    <property type="entry name" value="HAD-like_sf"/>
</dbReference>
<protein>
    <submittedName>
        <fullName evidence="1">Uncharacterized protein</fullName>
    </submittedName>
</protein>
<proteinExistence type="predicted"/>
<gene>
    <name evidence="1" type="ORF">COM42_005135</name>
</gene>
<accession>A0A6C1U0K1</accession>
<feature type="non-terminal residue" evidence="1">
    <location>
        <position position="247"/>
    </location>
</feature>
<dbReference type="AlphaFoldDB" id="A0A6C1U0K1"/>
<evidence type="ECO:0000313" key="1">
    <source>
        <dbReference type="EMBL" id="TVS92951.1"/>
    </source>
</evidence>